<dbReference type="InterPro" id="IPR036458">
    <property type="entry name" value="Na:dicarbo_symporter_sf"/>
</dbReference>
<dbReference type="PANTHER" id="PTHR11958:SF99">
    <property type="entry name" value="SODIUM-DEPENDENT EXCITATORY AMINO ACID TRANSPORTER GLT-6-RELATED"/>
    <property type="match status" value="1"/>
</dbReference>
<keyword evidence="4 7" id="KW-0812">Transmembrane</keyword>
<feature type="transmembrane region" description="Helical" evidence="7">
    <location>
        <begin position="122"/>
        <end position="149"/>
    </location>
</feature>
<evidence type="ECO:0000256" key="4">
    <source>
        <dbReference type="ARBA" id="ARBA00022692"/>
    </source>
</evidence>
<keyword evidence="7" id="KW-0769">Symport</keyword>
<comment type="caution">
    <text evidence="8">The sequence shown here is derived from an EMBL/GenBank/DDBJ whole genome shotgun (WGS) entry which is preliminary data.</text>
</comment>
<dbReference type="SUPFAM" id="SSF118215">
    <property type="entry name" value="Proton glutamate symport protein"/>
    <property type="match status" value="1"/>
</dbReference>
<dbReference type="PANTHER" id="PTHR11958">
    <property type="entry name" value="SODIUM/DICARBOXYLATE SYMPORTER-RELATED"/>
    <property type="match status" value="1"/>
</dbReference>
<dbReference type="OrthoDB" id="5877963at2759"/>
<dbReference type="GO" id="GO:0005886">
    <property type="term" value="C:plasma membrane"/>
    <property type="evidence" value="ECO:0007669"/>
    <property type="project" value="TreeGrafter"/>
</dbReference>
<dbReference type="GO" id="GO:0015175">
    <property type="term" value="F:neutral L-amino acid transmembrane transporter activity"/>
    <property type="evidence" value="ECO:0007669"/>
    <property type="project" value="TreeGrafter"/>
</dbReference>
<comment type="subcellular location">
    <subcellularLocation>
        <location evidence="1 7">Membrane</location>
        <topology evidence="1 7">Multi-pass membrane protein</topology>
    </subcellularLocation>
</comment>
<dbReference type="STRING" id="418985.A0A1V9Y3P9"/>
<evidence type="ECO:0000256" key="5">
    <source>
        <dbReference type="ARBA" id="ARBA00022989"/>
    </source>
</evidence>
<dbReference type="GO" id="GO:0015501">
    <property type="term" value="F:glutamate:sodium symporter activity"/>
    <property type="evidence" value="ECO:0007669"/>
    <property type="project" value="TreeGrafter"/>
</dbReference>
<evidence type="ECO:0000313" key="9">
    <source>
        <dbReference type="Proteomes" id="UP000192247"/>
    </source>
</evidence>
<feature type="transmembrane region" description="Helical" evidence="7">
    <location>
        <begin position="196"/>
        <end position="221"/>
    </location>
</feature>
<evidence type="ECO:0000256" key="3">
    <source>
        <dbReference type="ARBA" id="ARBA00022448"/>
    </source>
</evidence>
<dbReference type="Gene3D" id="1.10.3860.10">
    <property type="entry name" value="Sodium:dicarboxylate symporter"/>
    <property type="match status" value="1"/>
</dbReference>
<dbReference type="AlphaFoldDB" id="A0A1V9Y3P9"/>
<dbReference type="GO" id="GO:0005313">
    <property type="term" value="F:L-glutamate transmembrane transporter activity"/>
    <property type="evidence" value="ECO:0007669"/>
    <property type="project" value="TreeGrafter"/>
</dbReference>
<comment type="similarity">
    <text evidence="2 7">Belongs to the dicarboxylate/amino acid:cation symporter (DAACS) (TC 2.A.23) family.</text>
</comment>
<sequence length="334" mass="36850">MFPTNLIQACFQLHRTIRVMEASSVFPVGLNTSEVPRVLRREFEYSDGLNVFGVIVFCSVFGLVSGYMGPLAQTHVQFFSILNSICMRLAYIVNWYFPLGVFFLIVHSCVTGDDLGEHVADVRLYVLTVLGGLMLHSFLILPTCYFVIVRRNPLVLAKQCLHAILVGFGTSDSVASVPVTMSCLEVSGIDRRVTRFVLPIACAFNLDGTALYAAVGSIFVANLNGIQLNFEHYIIVGIVAALTSFANRGIPNAVVITMVLVLQAAGLSAKHLPLLLAVDWIMNRCRTAVNVFSQAIAAAVVARAVRRDLEHSEEVLEEYHWERVSEVGVTKRLR</sequence>
<evidence type="ECO:0000256" key="7">
    <source>
        <dbReference type="RuleBase" id="RU361216"/>
    </source>
</evidence>
<dbReference type="InterPro" id="IPR001991">
    <property type="entry name" value="Na-dicarboxylate_symporter"/>
</dbReference>
<proteinExistence type="inferred from homology"/>
<evidence type="ECO:0000313" key="8">
    <source>
        <dbReference type="EMBL" id="OQR80369.1"/>
    </source>
</evidence>
<dbReference type="Proteomes" id="UP000192247">
    <property type="component" value="Unassembled WGS sequence"/>
</dbReference>
<dbReference type="InParanoid" id="A0A1V9Y3P9"/>
<evidence type="ECO:0000256" key="1">
    <source>
        <dbReference type="ARBA" id="ARBA00004141"/>
    </source>
</evidence>
<accession>A0A1V9Y3P9</accession>
<gene>
    <name evidence="8" type="ORF">BIW11_05103</name>
</gene>
<organism evidence="8 9">
    <name type="scientific">Tropilaelaps mercedesae</name>
    <dbReference type="NCBI Taxonomy" id="418985"/>
    <lineage>
        <taxon>Eukaryota</taxon>
        <taxon>Metazoa</taxon>
        <taxon>Ecdysozoa</taxon>
        <taxon>Arthropoda</taxon>
        <taxon>Chelicerata</taxon>
        <taxon>Arachnida</taxon>
        <taxon>Acari</taxon>
        <taxon>Parasitiformes</taxon>
        <taxon>Mesostigmata</taxon>
        <taxon>Gamasina</taxon>
        <taxon>Dermanyssoidea</taxon>
        <taxon>Laelapidae</taxon>
        <taxon>Tropilaelaps</taxon>
    </lineage>
</organism>
<name>A0A1V9Y3P9_9ACAR</name>
<evidence type="ECO:0000256" key="2">
    <source>
        <dbReference type="ARBA" id="ARBA00006148"/>
    </source>
</evidence>
<keyword evidence="6 7" id="KW-0472">Membrane</keyword>
<feature type="transmembrane region" description="Helical" evidence="7">
    <location>
        <begin position="49"/>
        <end position="69"/>
    </location>
</feature>
<keyword evidence="5 7" id="KW-1133">Transmembrane helix</keyword>
<feature type="transmembrane region" description="Helical" evidence="7">
    <location>
        <begin position="233"/>
        <end position="262"/>
    </location>
</feature>
<dbReference type="PRINTS" id="PR00173">
    <property type="entry name" value="EDTRNSPORT"/>
</dbReference>
<feature type="transmembrane region" description="Helical" evidence="7">
    <location>
        <begin position="89"/>
        <end position="110"/>
    </location>
</feature>
<dbReference type="InterPro" id="IPR050746">
    <property type="entry name" value="DAACS"/>
</dbReference>
<keyword evidence="9" id="KW-1185">Reference proteome</keyword>
<protein>
    <recommendedName>
        <fullName evidence="7">Amino acid transporter</fullName>
    </recommendedName>
</protein>
<dbReference type="EMBL" id="MNPL01000067">
    <property type="protein sequence ID" value="OQR80369.1"/>
    <property type="molecule type" value="Genomic_DNA"/>
</dbReference>
<dbReference type="Pfam" id="PF00375">
    <property type="entry name" value="SDF"/>
    <property type="match status" value="1"/>
</dbReference>
<reference evidence="8 9" key="1">
    <citation type="journal article" date="2017" name="Gigascience">
        <title>Draft genome of the honey bee ectoparasitic mite, Tropilaelaps mercedesae, is shaped by the parasitic life history.</title>
        <authorList>
            <person name="Dong X."/>
            <person name="Armstrong S.D."/>
            <person name="Xia D."/>
            <person name="Makepeace B.L."/>
            <person name="Darby A.C."/>
            <person name="Kadowaki T."/>
        </authorList>
    </citation>
    <scope>NUCLEOTIDE SEQUENCE [LARGE SCALE GENOMIC DNA]</scope>
    <source>
        <strain evidence="8">Wuxi-XJTLU</strain>
    </source>
</reference>
<evidence type="ECO:0000256" key="6">
    <source>
        <dbReference type="ARBA" id="ARBA00023136"/>
    </source>
</evidence>
<keyword evidence="3 7" id="KW-0813">Transport</keyword>